<evidence type="ECO:0000256" key="1">
    <source>
        <dbReference type="ARBA" id="ARBA00000085"/>
    </source>
</evidence>
<keyword evidence="9 10" id="KW-0472">Membrane</keyword>
<evidence type="ECO:0000259" key="12">
    <source>
        <dbReference type="PROSITE" id="PS50112"/>
    </source>
</evidence>
<dbReference type="InterPro" id="IPR006189">
    <property type="entry name" value="CHASE_dom"/>
</dbReference>
<evidence type="ECO:0000256" key="2">
    <source>
        <dbReference type="ARBA" id="ARBA00004370"/>
    </source>
</evidence>
<dbReference type="Pfam" id="PF02518">
    <property type="entry name" value="HATPase_c"/>
    <property type="match status" value="1"/>
</dbReference>
<dbReference type="EC" id="2.7.13.3" evidence="3"/>
<evidence type="ECO:0000256" key="8">
    <source>
        <dbReference type="ARBA" id="ARBA00022989"/>
    </source>
</evidence>
<accession>A0ABU1C993</accession>
<dbReference type="SUPFAM" id="SSF55785">
    <property type="entry name" value="PYP-like sensor domain (PAS domain)"/>
    <property type="match status" value="1"/>
</dbReference>
<reference evidence="14 15" key="1">
    <citation type="submission" date="2023-04" db="EMBL/GenBank/DDBJ databases">
        <title>Lysobacter sp. strain UC isolated from soil sample.</title>
        <authorList>
            <person name="Choksket S."/>
            <person name="Harshvardhan F."/>
            <person name="Rana R."/>
            <person name="Patil P.B."/>
            <person name="Korpole S."/>
        </authorList>
    </citation>
    <scope>NUCLEOTIDE SEQUENCE [LARGE SCALE GENOMIC DNA]</scope>
    <source>
        <strain evidence="14 15">UC</strain>
    </source>
</reference>
<evidence type="ECO:0000256" key="3">
    <source>
        <dbReference type="ARBA" id="ARBA00012438"/>
    </source>
</evidence>
<feature type="domain" description="CHASE" evidence="13">
    <location>
        <begin position="154"/>
        <end position="254"/>
    </location>
</feature>
<dbReference type="InterPro" id="IPR003661">
    <property type="entry name" value="HisK_dim/P_dom"/>
</dbReference>
<dbReference type="SUPFAM" id="SSF47384">
    <property type="entry name" value="Homodimeric domain of signal transducing histidine kinase"/>
    <property type="match status" value="1"/>
</dbReference>
<evidence type="ECO:0000259" key="11">
    <source>
        <dbReference type="PROSITE" id="PS50109"/>
    </source>
</evidence>
<feature type="domain" description="PAS" evidence="12">
    <location>
        <begin position="363"/>
        <end position="420"/>
    </location>
</feature>
<keyword evidence="4" id="KW-0597">Phosphoprotein</keyword>
<evidence type="ECO:0000313" key="14">
    <source>
        <dbReference type="EMBL" id="MDR0181753.1"/>
    </source>
</evidence>
<evidence type="ECO:0000313" key="15">
    <source>
        <dbReference type="Proteomes" id="UP001233535"/>
    </source>
</evidence>
<keyword evidence="15" id="KW-1185">Reference proteome</keyword>
<comment type="catalytic activity">
    <reaction evidence="1">
        <text>ATP + protein L-histidine = ADP + protein N-phospho-L-histidine.</text>
        <dbReference type="EC" id="2.7.13.3"/>
    </reaction>
</comment>
<keyword evidence="6 10" id="KW-0812">Transmembrane</keyword>
<dbReference type="Pfam" id="PF03924">
    <property type="entry name" value="CHASE"/>
    <property type="match status" value="1"/>
</dbReference>
<dbReference type="Gene3D" id="3.30.565.10">
    <property type="entry name" value="Histidine kinase-like ATPase, C-terminal domain"/>
    <property type="match status" value="1"/>
</dbReference>
<dbReference type="PANTHER" id="PTHR42878">
    <property type="entry name" value="TWO-COMPONENT HISTIDINE KINASE"/>
    <property type="match status" value="1"/>
</dbReference>
<keyword evidence="5" id="KW-0808">Transferase</keyword>
<dbReference type="SMART" id="SM01079">
    <property type="entry name" value="CHASE"/>
    <property type="match status" value="1"/>
</dbReference>
<dbReference type="Gene3D" id="3.30.450.20">
    <property type="entry name" value="PAS domain"/>
    <property type="match status" value="1"/>
</dbReference>
<dbReference type="PRINTS" id="PR00344">
    <property type="entry name" value="BCTRLSENSOR"/>
</dbReference>
<dbReference type="InterPro" id="IPR013656">
    <property type="entry name" value="PAS_4"/>
</dbReference>
<keyword evidence="8 10" id="KW-1133">Transmembrane helix</keyword>
<dbReference type="InterPro" id="IPR036890">
    <property type="entry name" value="HATPase_C_sf"/>
</dbReference>
<feature type="transmembrane region" description="Helical" evidence="10">
    <location>
        <begin position="324"/>
        <end position="343"/>
    </location>
</feature>
<protein>
    <recommendedName>
        <fullName evidence="3">histidine kinase</fullName>
        <ecNumber evidence="3">2.7.13.3</ecNumber>
    </recommendedName>
</protein>
<organism evidence="14 15">
    <name type="scientific">Lysobacter arvi</name>
    <dbReference type="NCBI Taxonomy" id="3038776"/>
    <lineage>
        <taxon>Bacteria</taxon>
        <taxon>Pseudomonadati</taxon>
        <taxon>Pseudomonadota</taxon>
        <taxon>Gammaproteobacteria</taxon>
        <taxon>Lysobacterales</taxon>
        <taxon>Lysobacteraceae</taxon>
        <taxon>Lysobacter</taxon>
    </lineage>
</organism>
<proteinExistence type="predicted"/>
<comment type="subcellular location">
    <subcellularLocation>
        <location evidence="2">Membrane</location>
    </subcellularLocation>
</comment>
<feature type="domain" description="Histidine kinase" evidence="11">
    <location>
        <begin position="516"/>
        <end position="730"/>
    </location>
</feature>
<dbReference type="InterPro" id="IPR050351">
    <property type="entry name" value="BphY/WalK/GraS-like"/>
</dbReference>
<dbReference type="Pfam" id="PF08448">
    <property type="entry name" value="PAS_4"/>
    <property type="match status" value="1"/>
</dbReference>
<name>A0ABU1C993_9GAMM</name>
<evidence type="ECO:0000256" key="4">
    <source>
        <dbReference type="ARBA" id="ARBA00022553"/>
    </source>
</evidence>
<dbReference type="InterPro" id="IPR042240">
    <property type="entry name" value="CHASE_sf"/>
</dbReference>
<dbReference type="EMBL" id="JARUHG010000001">
    <property type="protein sequence ID" value="MDR0181753.1"/>
    <property type="molecule type" value="Genomic_DNA"/>
</dbReference>
<dbReference type="PROSITE" id="PS50109">
    <property type="entry name" value="HIS_KIN"/>
    <property type="match status" value="1"/>
</dbReference>
<evidence type="ECO:0000256" key="10">
    <source>
        <dbReference type="SAM" id="Phobius"/>
    </source>
</evidence>
<dbReference type="NCBIfam" id="TIGR00229">
    <property type="entry name" value="sensory_box"/>
    <property type="match status" value="1"/>
</dbReference>
<evidence type="ECO:0000256" key="6">
    <source>
        <dbReference type="ARBA" id="ARBA00022692"/>
    </source>
</evidence>
<dbReference type="PROSITE" id="PS50839">
    <property type="entry name" value="CHASE"/>
    <property type="match status" value="1"/>
</dbReference>
<dbReference type="SMART" id="SM00091">
    <property type="entry name" value="PAS"/>
    <property type="match status" value="1"/>
</dbReference>
<feature type="transmembrane region" description="Helical" evidence="10">
    <location>
        <begin position="22"/>
        <end position="41"/>
    </location>
</feature>
<dbReference type="CDD" id="cd00082">
    <property type="entry name" value="HisKA"/>
    <property type="match status" value="1"/>
</dbReference>
<comment type="caution">
    <text evidence="14">The sequence shown here is derived from an EMBL/GenBank/DDBJ whole genome shotgun (WGS) entry which is preliminary data.</text>
</comment>
<gene>
    <name evidence="14" type="ORF">P8609_02070</name>
</gene>
<dbReference type="InterPro" id="IPR036097">
    <property type="entry name" value="HisK_dim/P_sf"/>
</dbReference>
<dbReference type="InterPro" id="IPR004358">
    <property type="entry name" value="Sig_transdc_His_kin-like_C"/>
</dbReference>
<dbReference type="CDD" id="cd00130">
    <property type="entry name" value="PAS"/>
    <property type="match status" value="1"/>
</dbReference>
<evidence type="ECO:0000256" key="9">
    <source>
        <dbReference type="ARBA" id="ARBA00023136"/>
    </source>
</evidence>
<sequence length="733" mass="81965">MSPEAVREDRTPDLSELSPRRGYLLALIVLIGSLLLVFTAWRAARERELRSAEAEFVSKTAEVTELLRQGMTKYELVARGGVSMFASVTRPRPSPAQWQAYVDGMDLQRRFPGMVGLGFAEFVPATRLTDLQLEWREAGHGLLQIWPRGQRRDYGPILYLEPKTPANVGAIGFDMYSEPVRQAAMTQAMETGNATLSGPVRLIQDGSLRSTGVLLYLPVYRGGGRPATLPKRRAEMQGWVYVPIRMEGFVRNALGVLRTDSQFRVIDVSAGERLLYETYAPKDRPPPAFRHSSTFELYGRHWRVDFESPPLAQAAPRLQGLQNLLALGLFSSLLLYAIAWMLARTEAQAYRIAVRMTEDFRRSEQRFRSAMQYSAIGKALLDSEGHIVEANPALGNIVGLTPEALAGKRFDTLFESDEPELIAYGQGTTDAQGVHRATRRLHREGGDPRQAQLTYAPVPGNVGQDIAGLVQVEDVTERLRAEARVHALNRTLEARVALRTRELSQANQELEAFAYSVSHDLRAPLRAIDGFSRILIERHSAGMDESGRAYLTRVRRAAARMGELIDALLKMSRVSRGELRLERVDLSRLAGEVIEELRVGDPRRQVEVDIEPDLFVIGDAPLLRNLLGNLLGNAWKFTRDRLDARIEFGAVMGDQGLEYFVRDNGAGFSQAYVDKLFRPFQRLHHNDDFAGHGIGLASVKRIVERHGGTIRAEGEVGKGATFWFTLPREKLAE</sequence>
<dbReference type="SUPFAM" id="SSF55874">
    <property type="entry name" value="ATPase domain of HSP90 chaperone/DNA topoisomerase II/histidine kinase"/>
    <property type="match status" value="1"/>
</dbReference>
<dbReference type="PROSITE" id="PS50112">
    <property type="entry name" value="PAS"/>
    <property type="match status" value="1"/>
</dbReference>
<dbReference type="InterPro" id="IPR005467">
    <property type="entry name" value="His_kinase_dom"/>
</dbReference>
<dbReference type="InterPro" id="IPR000014">
    <property type="entry name" value="PAS"/>
</dbReference>
<dbReference type="SMART" id="SM00387">
    <property type="entry name" value="HATPase_c"/>
    <property type="match status" value="1"/>
</dbReference>
<dbReference type="Pfam" id="PF00512">
    <property type="entry name" value="HisKA"/>
    <property type="match status" value="1"/>
</dbReference>
<evidence type="ECO:0000256" key="5">
    <source>
        <dbReference type="ARBA" id="ARBA00022679"/>
    </source>
</evidence>
<keyword evidence="7" id="KW-0418">Kinase</keyword>
<evidence type="ECO:0000256" key="7">
    <source>
        <dbReference type="ARBA" id="ARBA00022777"/>
    </source>
</evidence>
<dbReference type="SMART" id="SM00388">
    <property type="entry name" value="HisKA"/>
    <property type="match status" value="1"/>
</dbReference>
<dbReference type="PANTHER" id="PTHR42878:SF15">
    <property type="entry name" value="BACTERIOPHYTOCHROME"/>
    <property type="match status" value="1"/>
</dbReference>
<dbReference type="RefSeq" id="WP_309260930.1">
    <property type="nucleotide sequence ID" value="NZ_JARUHG010000001.1"/>
</dbReference>
<dbReference type="Gene3D" id="3.30.450.350">
    <property type="entry name" value="CHASE domain"/>
    <property type="match status" value="1"/>
</dbReference>
<dbReference type="Gene3D" id="1.10.287.130">
    <property type="match status" value="1"/>
</dbReference>
<evidence type="ECO:0000259" key="13">
    <source>
        <dbReference type="PROSITE" id="PS50839"/>
    </source>
</evidence>
<dbReference type="InterPro" id="IPR003594">
    <property type="entry name" value="HATPase_dom"/>
</dbReference>
<dbReference type="InterPro" id="IPR035965">
    <property type="entry name" value="PAS-like_dom_sf"/>
</dbReference>
<dbReference type="Proteomes" id="UP001233535">
    <property type="component" value="Unassembled WGS sequence"/>
</dbReference>